<keyword evidence="5" id="KW-1185">Reference proteome</keyword>
<gene>
    <name evidence="4" type="ORF">G7Y89_g7683</name>
</gene>
<evidence type="ECO:0008006" key="6">
    <source>
        <dbReference type="Google" id="ProtNLM"/>
    </source>
</evidence>
<name>A0A8H4RLK8_9HELO</name>
<dbReference type="PANTHER" id="PTHR43490:SF99">
    <property type="entry name" value="SHORT-CHAIN DEHYDROGENASE_REDUCTASE"/>
    <property type="match status" value="1"/>
</dbReference>
<dbReference type="EMBL" id="JAAMPI010000548">
    <property type="protein sequence ID" value="KAF4630457.1"/>
    <property type="molecule type" value="Genomic_DNA"/>
</dbReference>
<protein>
    <recommendedName>
        <fullName evidence="6">NAD(P)-binding protein</fullName>
    </recommendedName>
</protein>
<dbReference type="Pfam" id="PF00106">
    <property type="entry name" value="adh_short"/>
    <property type="match status" value="1"/>
</dbReference>
<dbReference type="PRINTS" id="PR00081">
    <property type="entry name" value="GDHRDH"/>
</dbReference>
<dbReference type="AlphaFoldDB" id="A0A8H4RLK8"/>
<organism evidence="4 5">
    <name type="scientific">Cudoniella acicularis</name>
    <dbReference type="NCBI Taxonomy" id="354080"/>
    <lineage>
        <taxon>Eukaryota</taxon>
        <taxon>Fungi</taxon>
        <taxon>Dikarya</taxon>
        <taxon>Ascomycota</taxon>
        <taxon>Pezizomycotina</taxon>
        <taxon>Leotiomycetes</taxon>
        <taxon>Helotiales</taxon>
        <taxon>Tricladiaceae</taxon>
        <taxon>Cudoniella</taxon>
    </lineage>
</organism>
<dbReference type="GO" id="GO:0016491">
    <property type="term" value="F:oxidoreductase activity"/>
    <property type="evidence" value="ECO:0007669"/>
    <property type="project" value="UniProtKB-KW"/>
</dbReference>
<dbReference type="InterPro" id="IPR036291">
    <property type="entry name" value="NAD(P)-bd_dom_sf"/>
</dbReference>
<evidence type="ECO:0000313" key="5">
    <source>
        <dbReference type="Proteomes" id="UP000566819"/>
    </source>
</evidence>
<dbReference type="InterPro" id="IPR002347">
    <property type="entry name" value="SDR_fam"/>
</dbReference>
<comment type="similarity">
    <text evidence="1">Belongs to the short-chain dehydrogenases/reductases (SDR) family.</text>
</comment>
<dbReference type="GO" id="GO:0016020">
    <property type="term" value="C:membrane"/>
    <property type="evidence" value="ECO:0007669"/>
    <property type="project" value="TreeGrafter"/>
</dbReference>
<sequence>MGSTSKTIVLITGGNTGLGYEMVKKLSSDHPETHQILMGTRSLSKGEEAHKALGSPTNVTPVQLDVTSDTSIDALVSTISSQHGKLDILINNAGTAGRDLGETGPGSFHSEGKSLREVYTHVFSTNTISSAVVTEKLIPLLSLSDLPKIIFVSSLLGSISSMSAKEKEVSPLPWYSSSKTALNYLMAYYAMRYGPKGWKVNAACPGLNATAINGVPLSEKTDPRNGAVRKEGR</sequence>
<proteinExistence type="inferred from homology"/>
<dbReference type="Gene3D" id="3.40.50.720">
    <property type="entry name" value="NAD(P)-binding Rossmann-like Domain"/>
    <property type="match status" value="1"/>
</dbReference>
<dbReference type="PANTHER" id="PTHR43490">
    <property type="entry name" value="(+)-NEOMENTHOL DEHYDROGENASE"/>
    <property type="match status" value="1"/>
</dbReference>
<keyword evidence="2" id="KW-0521">NADP</keyword>
<reference evidence="4 5" key="1">
    <citation type="submission" date="2020-03" db="EMBL/GenBank/DDBJ databases">
        <title>Draft Genome Sequence of Cudoniella acicularis.</title>
        <authorList>
            <person name="Buettner E."/>
            <person name="Kellner H."/>
        </authorList>
    </citation>
    <scope>NUCLEOTIDE SEQUENCE [LARGE SCALE GENOMIC DNA]</scope>
    <source>
        <strain evidence="4 5">DSM 108380</strain>
    </source>
</reference>
<comment type="caution">
    <text evidence="4">The sequence shown here is derived from an EMBL/GenBank/DDBJ whole genome shotgun (WGS) entry which is preliminary data.</text>
</comment>
<keyword evidence="3" id="KW-0560">Oxidoreductase</keyword>
<evidence type="ECO:0000256" key="3">
    <source>
        <dbReference type="ARBA" id="ARBA00023002"/>
    </source>
</evidence>
<dbReference type="SUPFAM" id="SSF51735">
    <property type="entry name" value="NAD(P)-binding Rossmann-fold domains"/>
    <property type="match status" value="1"/>
</dbReference>
<evidence type="ECO:0000256" key="2">
    <source>
        <dbReference type="ARBA" id="ARBA00022857"/>
    </source>
</evidence>
<evidence type="ECO:0000313" key="4">
    <source>
        <dbReference type="EMBL" id="KAF4630457.1"/>
    </source>
</evidence>
<dbReference type="Proteomes" id="UP000566819">
    <property type="component" value="Unassembled WGS sequence"/>
</dbReference>
<accession>A0A8H4RLK8</accession>
<dbReference type="OrthoDB" id="191139at2759"/>
<evidence type="ECO:0000256" key="1">
    <source>
        <dbReference type="ARBA" id="ARBA00006484"/>
    </source>
</evidence>